<evidence type="ECO:0000256" key="5">
    <source>
        <dbReference type="ARBA" id="ARBA00034078"/>
    </source>
</evidence>
<dbReference type="InterPro" id="IPR052950">
    <property type="entry name" value="CISD"/>
</dbReference>
<protein>
    <submittedName>
        <fullName evidence="6">Uncharacterized protein</fullName>
    </submittedName>
</protein>
<evidence type="ECO:0000256" key="4">
    <source>
        <dbReference type="ARBA" id="ARBA00023014"/>
    </source>
</evidence>
<gene>
    <name evidence="6" type="ORF">CTOB1V02_LOCUS17646</name>
</gene>
<evidence type="ECO:0000256" key="1">
    <source>
        <dbReference type="ARBA" id="ARBA00022714"/>
    </source>
</evidence>
<dbReference type="Gene3D" id="3.40.5.90">
    <property type="entry name" value="CDGSH iron-sulfur domain, mitoNEET-type"/>
    <property type="match status" value="1"/>
</dbReference>
<feature type="non-terminal residue" evidence="6">
    <location>
        <position position="176"/>
    </location>
</feature>
<feature type="non-terminal residue" evidence="6">
    <location>
        <position position="1"/>
    </location>
</feature>
<dbReference type="SUPFAM" id="SSF51395">
    <property type="entry name" value="FMN-linked oxidoreductases"/>
    <property type="match status" value="1"/>
</dbReference>
<dbReference type="SMART" id="SM00704">
    <property type="entry name" value="ZnF_CDGSH"/>
    <property type="match status" value="1"/>
</dbReference>
<dbReference type="GO" id="GO:0046872">
    <property type="term" value="F:metal ion binding"/>
    <property type="evidence" value="ECO:0007669"/>
    <property type="project" value="UniProtKB-KW"/>
</dbReference>
<dbReference type="GO" id="GO:0005739">
    <property type="term" value="C:mitochondrion"/>
    <property type="evidence" value="ECO:0007669"/>
    <property type="project" value="TreeGrafter"/>
</dbReference>
<evidence type="ECO:0000313" key="6">
    <source>
        <dbReference type="EMBL" id="CAD7239831.1"/>
    </source>
</evidence>
<evidence type="ECO:0000256" key="2">
    <source>
        <dbReference type="ARBA" id="ARBA00022723"/>
    </source>
</evidence>
<dbReference type="PANTHER" id="PTHR46491">
    <property type="entry name" value="CDGSH IRON SULFUR DOMAIN PROTEIN HOMOLOG"/>
    <property type="match status" value="1"/>
</dbReference>
<comment type="cofactor">
    <cofactor evidence="5">
        <name>[2Fe-2S] cluster</name>
        <dbReference type="ChEBI" id="CHEBI:190135"/>
    </cofactor>
</comment>
<organism evidence="6">
    <name type="scientific">Cyprideis torosa</name>
    <dbReference type="NCBI Taxonomy" id="163714"/>
    <lineage>
        <taxon>Eukaryota</taxon>
        <taxon>Metazoa</taxon>
        <taxon>Ecdysozoa</taxon>
        <taxon>Arthropoda</taxon>
        <taxon>Crustacea</taxon>
        <taxon>Oligostraca</taxon>
        <taxon>Ostracoda</taxon>
        <taxon>Podocopa</taxon>
        <taxon>Podocopida</taxon>
        <taxon>Cytherocopina</taxon>
        <taxon>Cytheroidea</taxon>
        <taxon>Cytherideidae</taxon>
        <taxon>Cyprideis</taxon>
    </lineage>
</organism>
<dbReference type="InterPro" id="IPR018967">
    <property type="entry name" value="FeS-contain_CDGSH-typ"/>
</dbReference>
<name>A0A7R8X4X3_9CRUS</name>
<sequence>RSKQQPFCDGSHRGTGIEPLAFQSENAKDAHLCQCKASGNAPYCDGSHTRLGDLKVGDPVPVTAGDGPPEATPTPEEPTVARIHDMARNGLSQTGQHGPVGAMGVPRKDLPHWDDIQVLPAQMARKPLLDNAPVSSDITIGPRAEKPLTLAIPLFVSDMSFGALSLEAKVAMARGA</sequence>
<dbReference type="EMBL" id="OB743318">
    <property type="protein sequence ID" value="CAD7239831.1"/>
    <property type="molecule type" value="Genomic_DNA"/>
</dbReference>
<accession>A0A7R8X4X3</accession>
<keyword evidence="3" id="KW-0408">Iron</keyword>
<dbReference type="Pfam" id="PF09360">
    <property type="entry name" value="zf-CDGSH"/>
    <property type="match status" value="1"/>
</dbReference>
<proteinExistence type="predicted"/>
<reference evidence="6" key="1">
    <citation type="submission" date="2020-11" db="EMBL/GenBank/DDBJ databases">
        <authorList>
            <person name="Tran Van P."/>
        </authorList>
    </citation>
    <scope>NUCLEOTIDE SEQUENCE</scope>
</reference>
<keyword evidence="4" id="KW-0411">Iron-sulfur</keyword>
<keyword evidence="1" id="KW-0001">2Fe-2S</keyword>
<evidence type="ECO:0000256" key="3">
    <source>
        <dbReference type="ARBA" id="ARBA00023004"/>
    </source>
</evidence>
<dbReference type="GO" id="GO:0051537">
    <property type="term" value="F:2 iron, 2 sulfur cluster binding"/>
    <property type="evidence" value="ECO:0007669"/>
    <property type="project" value="UniProtKB-KW"/>
</dbReference>
<dbReference type="AlphaFoldDB" id="A0A7R8X4X3"/>
<dbReference type="OrthoDB" id="15717at2759"/>
<keyword evidence="2" id="KW-0479">Metal-binding</keyword>
<dbReference type="PANTHER" id="PTHR46491:SF3">
    <property type="entry name" value="CDGSH IRON-SULFUR DOMAIN-CONTAINING PROTEIN 3, MITOCHONDRIAL"/>
    <property type="match status" value="1"/>
</dbReference>
<dbReference type="InterPro" id="IPR042216">
    <property type="entry name" value="MitoNEET_CISD"/>
</dbReference>